<reference evidence="1 2" key="2">
    <citation type="journal article" date="2022" name="Mol. Ecol. Resour.">
        <title>The genomes of chicory, endive, great burdock and yacon provide insights into Asteraceae paleo-polyploidization history and plant inulin production.</title>
        <authorList>
            <person name="Fan W."/>
            <person name="Wang S."/>
            <person name="Wang H."/>
            <person name="Wang A."/>
            <person name="Jiang F."/>
            <person name="Liu H."/>
            <person name="Zhao H."/>
            <person name="Xu D."/>
            <person name="Zhang Y."/>
        </authorList>
    </citation>
    <scope>NUCLEOTIDE SEQUENCE [LARGE SCALE GENOMIC DNA]</scope>
    <source>
        <strain evidence="2">cv. Yunnan</strain>
        <tissue evidence="1">Leaves</tissue>
    </source>
</reference>
<gene>
    <name evidence="1" type="ORF">L1987_21393</name>
</gene>
<evidence type="ECO:0000313" key="2">
    <source>
        <dbReference type="Proteomes" id="UP001056120"/>
    </source>
</evidence>
<reference evidence="2" key="1">
    <citation type="journal article" date="2022" name="Mol. Ecol. Resour.">
        <title>The genomes of chicory, endive, great burdock and yacon provide insights into Asteraceae palaeo-polyploidization history and plant inulin production.</title>
        <authorList>
            <person name="Fan W."/>
            <person name="Wang S."/>
            <person name="Wang H."/>
            <person name="Wang A."/>
            <person name="Jiang F."/>
            <person name="Liu H."/>
            <person name="Zhao H."/>
            <person name="Xu D."/>
            <person name="Zhang Y."/>
        </authorList>
    </citation>
    <scope>NUCLEOTIDE SEQUENCE [LARGE SCALE GENOMIC DNA]</scope>
    <source>
        <strain evidence="2">cv. Yunnan</strain>
    </source>
</reference>
<accession>A0ACB9IW44</accession>
<sequence>MWASNILNHRSSPLSLWLYSTEKKSELGFQEALFERRSTIPISSNNNPLNHCGNLQVTYCCNVCCIRR</sequence>
<comment type="caution">
    <text evidence="1">The sequence shown here is derived from an EMBL/GenBank/DDBJ whole genome shotgun (WGS) entry which is preliminary data.</text>
</comment>
<protein>
    <submittedName>
        <fullName evidence="1">Uncharacterized protein</fullName>
    </submittedName>
</protein>
<dbReference type="Proteomes" id="UP001056120">
    <property type="component" value="Linkage Group LG07"/>
</dbReference>
<keyword evidence="2" id="KW-1185">Reference proteome</keyword>
<dbReference type="EMBL" id="CM042024">
    <property type="protein sequence ID" value="KAI3811666.1"/>
    <property type="molecule type" value="Genomic_DNA"/>
</dbReference>
<name>A0ACB9IW44_9ASTR</name>
<proteinExistence type="predicted"/>
<evidence type="ECO:0000313" key="1">
    <source>
        <dbReference type="EMBL" id="KAI3811666.1"/>
    </source>
</evidence>
<organism evidence="1 2">
    <name type="scientific">Smallanthus sonchifolius</name>
    <dbReference type="NCBI Taxonomy" id="185202"/>
    <lineage>
        <taxon>Eukaryota</taxon>
        <taxon>Viridiplantae</taxon>
        <taxon>Streptophyta</taxon>
        <taxon>Embryophyta</taxon>
        <taxon>Tracheophyta</taxon>
        <taxon>Spermatophyta</taxon>
        <taxon>Magnoliopsida</taxon>
        <taxon>eudicotyledons</taxon>
        <taxon>Gunneridae</taxon>
        <taxon>Pentapetalae</taxon>
        <taxon>asterids</taxon>
        <taxon>campanulids</taxon>
        <taxon>Asterales</taxon>
        <taxon>Asteraceae</taxon>
        <taxon>Asteroideae</taxon>
        <taxon>Heliantheae alliance</taxon>
        <taxon>Millerieae</taxon>
        <taxon>Smallanthus</taxon>
    </lineage>
</organism>